<dbReference type="OrthoDB" id="430219at2759"/>
<sequence>MEHKLSKAQIEAKAYVETHKLEKIIGDMLNALVYSKDPHPTVFMIKYLASLAGPSELQENGIIIGSQTLPSDAQVFKIPAPKPKDPEEVEEIKSHSAEAKNHPKPLPVFPHNSKSLVQKHMSESVWNKLHNTKTKLNHDLHECLTIGLQHADSVPGIYAADSECYEVFQEIFEPVIEEIQQWTSSNKHTTVLDLSHFKCVNCDPAGEIVKSIKVSIDRNIIGFSFPIGLNPNERAEVQQKIQEILDPFLDSSFTRMDDSRAGENEPSLIDLFKDKFSHTDLARDWPNGRGIFVADDLTIAVNLENHIQFLSKTTNGDLEKVFNKVLYIAGQLNARFEHNNLLGFLTSSPENIGTGIQASVILRLENVLKKSNNFKFDLLACNIFDGEYVELTICKTLGVNEEEIFKALANAIEYLVFEEKRLTPKIEEVPEIEESEIRDVEIVKDENLESNFEEVQVKTVEEVEEEREKKAIDEEQ</sequence>
<accession>A0A1R2BRL6</accession>
<keyword evidence="3 7" id="KW-0547">Nucleotide-binding</keyword>
<feature type="binding site" evidence="7">
    <location>
        <begin position="357"/>
        <end position="361"/>
    </location>
    <ligand>
        <name>ATP</name>
        <dbReference type="ChEBI" id="CHEBI:30616"/>
    </ligand>
</feature>
<evidence type="ECO:0000313" key="10">
    <source>
        <dbReference type="EMBL" id="OMJ79448.1"/>
    </source>
</evidence>
<dbReference type="SUPFAM" id="SSF48034">
    <property type="entry name" value="Guanido kinase N-terminal domain"/>
    <property type="match status" value="1"/>
</dbReference>
<evidence type="ECO:0000256" key="1">
    <source>
        <dbReference type="ARBA" id="ARBA00006798"/>
    </source>
</evidence>
<dbReference type="InterPro" id="IPR014746">
    <property type="entry name" value="Gln_synth/guanido_kin_cat_dom"/>
</dbReference>
<organism evidence="10 11">
    <name type="scientific">Stentor coeruleus</name>
    <dbReference type="NCBI Taxonomy" id="5963"/>
    <lineage>
        <taxon>Eukaryota</taxon>
        <taxon>Sar</taxon>
        <taxon>Alveolata</taxon>
        <taxon>Ciliophora</taxon>
        <taxon>Postciliodesmatophora</taxon>
        <taxon>Heterotrichea</taxon>
        <taxon>Heterotrichida</taxon>
        <taxon>Stentoridae</taxon>
        <taxon>Stentor</taxon>
    </lineage>
</organism>
<dbReference type="PROSITE" id="PS51509">
    <property type="entry name" value="PHOSPHAGEN_KINASE_N"/>
    <property type="match status" value="1"/>
</dbReference>
<evidence type="ECO:0000259" key="9">
    <source>
        <dbReference type="PROSITE" id="PS51510"/>
    </source>
</evidence>
<dbReference type="GO" id="GO:0005524">
    <property type="term" value="F:ATP binding"/>
    <property type="evidence" value="ECO:0007669"/>
    <property type="project" value="UniProtKB-UniRule"/>
</dbReference>
<dbReference type="Gene3D" id="3.30.590.10">
    <property type="entry name" value="Glutamine synthetase/guanido kinase, catalytic domain"/>
    <property type="match status" value="1"/>
</dbReference>
<dbReference type="AlphaFoldDB" id="A0A1R2BRL6"/>
<dbReference type="InterPro" id="IPR036802">
    <property type="entry name" value="ATP-guanido_PTrfase_N_sf"/>
</dbReference>
<keyword evidence="4 7" id="KW-0418">Kinase</keyword>
<evidence type="ECO:0000256" key="2">
    <source>
        <dbReference type="ARBA" id="ARBA00022679"/>
    </source>
</evidence>
<comment type="similarity">
    <text evidence="1 6">Belongs to the ATP:guanido phosphotransferase family.</text>
</comment>
<evidence type="ECO:0000256" key="3">
    <source>
        <dbReference type="ARBA" id="ARBA00022741"/>
    </source>
</evidence>
<keyword evidence="5 7" id="KW-0067">ATP-binding</keyword>
<comment type="caution">
    <text evidence="7">Lacks conserved residue(s) required for the propagation of feature annotation.</text>
</comment>
<reference evidence="10 11" key="1">
    <citation type="submission" date="2016-11" db="EMBL/GenBank/DDBJ databases">
        <title>The macronuclear genome of Stentor coeruleus: a giant cell with tiny introns.</title>
        <authorList>
            <person name="Slabodnick M."/>
            <person name="Ruby J.G."/>
            <person name="Reiff S.B."/>
            <person name="Swart E.C."/>
            <person name="Gosai S."/>
            <person name="Prabakaran S."/>
            <person name="Witkowska E."/>
            <person name="Larue G.E."/>
            <person name="Fisher S."/>
            <person name="Freeman R.M."/>
            <person name="Gunawardena J."/>
            <person name="Chu W."/>
            <person name="Stover N.A."/>
            <person name="Gregory B.D."/>
            <person name="Nowacki M."/>
            <person name="Derisi J."/>
            <person name="Roy S.W."/>
            <person name="Marshall W.F."/>
            <person name="Sood P."/>
        </authorList>
    </citation>
    <scope>NUCLEOTIDE SEQUENCE [LARGE SCALE GENOMIC DNA]</scope>
    <source>
        <strain evidence="10">WM001</strain>
    </source>
</reference>
<dbReference type="Pfam" id="PF00217">
    <property type="entry name" value="ATP-gua_Ptrans"/>
    <property type="match status" value="1"/>
</dbReference>
<dbReference type="GO" id="GO:0004111">
    <property type="term" value="F:creatine kinase activity"/>
    <property type="evidence" value="ECO:0007669"/>
    <property type="project" value="InterPro"/>
</dbReference>
<comment type="caution">
    <text evidence="10">The sequence shown here is derived from an EMBL/GenBank/DDBJ whole genome shotgun (WGS) entry which is preliminary data.</text>
</comment>
<feature type="domain" description="Phosphagen kinase C-terminal" evidence="9">
    <location>
        <begin position="208"/>
        <end position="422"/>
    </location>
</feature>
<dbReference type="PANTHER" id="PTHR11547:SF38">
    <property type="entry name" value="ARGININE KINASE 1-RELATED"/>
    <property type="match status" value="1"/>
</dbReference>
<dbReference type="GO" id="GO:0005615">
    <property type="term" value="C:extracellular space"/>
    <property type="evidence" value="ECO:0007669"/>
    <property type="project" value="TreeGrafter"/>
</dbReference>
<dbReference type="Proteomes" id="UP000187209">
    <property type="component" value="Unassembled WGS sequence"/>
</dbReference>
<feature type="domain" description="Phosphagen kinase N-terminal" evidence="8">
    <location>
        <begin position="98"/>
        <end position="181"/>
    </location>
</feature>
<proteinExistence type="inferred from homology"/>
<feature type="binding site" evidence="7">
    <location>
        <begin position="211"/>
        <end position="215"/>
    </location>
    <ligand>
        <name>ATP</name>
        <dbReference type="ChEBI" id="CHEBI:30616"/>
    </ligand>
</feature>
<dbReference type="InterPro" id="IPR022413">
    <property type="entry name" value="ATP-guanido_PTrfase_N"/>
</dbReference>
<dbReference type="GO" id="GO:0046314">
    <property type="term" value="P:phosphocreatine biosynthetic process"/>
    <property type="evidence" value="ECO:0007669"/>
    <property type="project" value="InterPro"/>
</dbReference>
<dbReference type="InterPro" id="IPR022414">
    <property type="entry name" value="ATP-guanido_PTrfase_cat"/>
</dbReference>
<evidence type="ECO:0000256" key="7">
    <source>
        <dbReference type="PROSITE-ProRule" id="PRU00843"/>
    </source>
</evidence>
<evidence type="ECO:0000259" key="8">
    <source>
        <dbReference type="PROSITE" id="PS51509"/>
    </source>
</evidence>
<keyword evidence="2 7" id="KW-0808">Transferase</keyword>
<dbReference type="PANTHER" id="PTHR11547">
    <property type="entry name" value="ARGININE OR CREATINE KINASE"/>
    <property type="match status" value="1"/>
</dbReference>
<dbReference type="InterPro" id="IPR000749">
    <property type="entry name" value="ATP-guanido_PTrfase"/>
</dbReference>
<dbReference type="Gene3D" id="1.10.135.10">
    <property type="entry name" value="ATP:guanido phosphotransferase, N-terminal domain"/>
    <property type="match status" value="1"/>
</dbReference>
<dbReference type="Pfam" id="PF02807">
    <property type="entry name" value="ATP-gua_PtransN"/>
    <property type="match status" value="1"/>
</dbReference>
<evidence type="ECO:0000256" key="5">
    <source>
        <dbReference type="ARBA" id="ARBA00022840"/>
    </source>
</evidence>
<dbReference type="EMBL" id="MPUH01000471">
    <property type="protein sequence ID" value="OMJ79448.1"/>
    <property type="molecule type" value="Genomic_DNA"/>
</dbReference>
<evidence type="ECO:0000256" key="6">
    <source>
        <dbReference type="PROSITE-ProRule" id="PRU00842"/>
    </source>
</evidence>
<feature type="binding site" evidence="7">
    <location>
        <begin position="381"/>
        <end position="386"/>
    </location>
    <ligand>
        <name>ATP</name>
        <dbReference type="ChEBI" id="CHEBI:30616"/>
    </ligand>
</feature>
<dbReference type="PROSITE" id="PS51510">
    <property type="entry name" value="PHOSPHAGEN_KINASE_C"/>
    <property type="match status" value="1"/>
</dbReference>
<evidence type="ECO:0000313" key="11">
    <source>
        <dbReference type="Proteomes" id="UP000187209"/>
    </source>
</evidence>
<dbReference type="SUPFAM" id="SSF55931">
    <property type="entry name" value="Glutamine synthetase/guanido kinase"/>
    <property type="match status" value="1"/>
</dbReference>
<gene>
    <name evidence="10" type="ORF">SteCoe_20550</name>
</gene>
<name>A0A1R2BRL6_9CILI</name>
<dbReference type="SUPFAM" id="SSF47391">
    <property type="entry name" value="Dimerization-anchoring domain of cAMP-dependent PK regulatory subunit"/>
    <property type="match status" value="1"/>
</dbReference>
<evidence type="ECO:0000256" key="4">
    <source>
        <dbReference type="ARBA" id="ARBA00022777"/>
    </source>
</evidence>
<keyword evidence="11" id="KW-1185">Reference proteome</keyword>
<protein>
    <submittedName>
        <fullName evidence="10">Uncharacterized protein</fullName>
    </submittedName>
</protein>